<accession>A0A5B8VP69</accession>
<evidence type="ECO:0000259" key="1">
    <source>
        <dbReference type="PROSITE" id="PS51459"/>
    </source>
</evidence>
<dbReference type="InterPro" id="IPR003812">
    <property type="entry name" value="Fido"/>
</dbReference>
<protein>
    <submittedName>
        <fullName evidence="2">Type II toxin-antitoxin system death-on-curing family toxin</fullName>
    </submittedName>
</protein>
<name>A0A5B8VP69_9BACT</name>
<dbReference type="PROSITE" id="PS51459">
    <property type="entry name" value="FIDO"/>
    <property type="match status" value="1"/>
</dbReference>
<dbReference type="PANTHER" id="PTHR39426:SF1">
    <property type="entry name" value="HOMOLOGY TO DEATH-ON-CURING PROTEIN OF PHAGE P1"/>
    <property type="match status" value="1"/>
</dbReference>
<proteinExistence type="predicted"/>
<feature type="domain" description="Fido" evidence="1">
    <location>
        <begin position="4"/>
        <end position="123"/>
    </location>
</feature>
<dbReference type="InterPro" id="IPR036597">
    <property type="entry name" value="Fido-like_dom_sf"/>
</dbReference>
<dbReference type="AlphaFoldDB" id="A0A5B8VP69"/>
<dbReference type="Gene3D" id="1.20.120.1870">
    <property type="entry name" value="Fic/DOC protein, Fido domain"/>
    <property type="match status" value="1"/>
</dbReference>
<dbReference type="Pfam" id="PF02661">
    <property type="entry name" value="Fic"/>
    <property type="match status" value="1"/>
</dbReference>
<dbReference type="NCBIfam" id="TIGR01550">
    <property type="entry name" value="DOC_P1"/>
    <property type="match status" value="1"/>
</dbReference>
<organism evidence="2 3">
    <name type="scientific">Arachidicoccus ginsenosidivorans</name>
    <dbReference type="NCBI Taxonomy" id="496057"/>
    <lineage>
        <taxon>Bacteria</taxon>
        <taxon>Pseudomonadati</taxon>
        <taxon>Bacteroidota</taxon>
        <taxon>Chitinophagia</taxon>
        <taxon>Chitinophagales</taxon>
        <taxon>Chitinophagaceae</taxon>
        <taxon>Arachidicoccus</taxon>
    </lineage>
</organism>
<gene>
    <name evidence="2" type="ORF">FSB73_12680</name>
</gene>
<dbReference type="KEGG" id="agi:FSB73_12680"/>
<dbReference type="InterPro" id="IPR006440">
    <property type="entry name" value="Doc"/>
</dbReference>
<dbReference type="EMBL" id="CP042434">
    <property type="protein sequence ID" value="QEC72405.1"/>
    <property type="molecule type" value="Genomic_DNA"/>
</dbReference>
<dbReference type="SUPFAM" id="SSF140931">
    <property type="entry name" value="Fic-like"/>
    <property type="match status" value="1"/>
</dbReference>
<dbReference type="PANTHER" id="PTHR39426">
    <property type="entry name" value="HOMOLOGY TO DEATH-ON-CURING PROTEIN OF PHAGE P1"/>
    <property type="match status" value="1"/>
</dbReference>
<dbReference type="OrthoDB" id="9802752at2"/>
<sequence length="153" mass="17409">MIYISSAQIISTHDKVLNISGGRPGVKNIEYLESVVQNIQIDHYYPEIESKLTHLVFSINKFHAFIDGNKRTSIAAGALFLEYNGFDGLVSKFIREMENIAVCVAENFIDKEVLEEIIYSILFESDYSEELKMKIIMAQGKMDDIASNLDDIY</sequence>
<dbReference type="GO" id="GO:0016301">
    <property type="term" value="F:kinase activity"/>
    <property type="evidence" value="ECO:0007669"/>
    <property type="project" value="InterPro"/>
</dbReference>
<reference evidence="2 3" key="1">
    <citation type="journal article" date="2017" name="Int. J. Syst. Evol. Microbiol.">
        <title>Arachidicoccus ginsenosidivorans sp. nov., with ginsenoside-converting activity isolated from ginseng cultivating soil.</title>
        <authorList>
            <person name="Siddiqi M.Z."/>
            <person name="Aslam Z."/>
            <person name="Im W.T."/>
        </authorList>
    </citation>
    <scope>NUCLEOTIDE SEQUENCE [LARGE SCALE GENOMIC DNA]</scope>
    <source>
        <strain evidence="2 3">Gsoil 809</strain>
    </source>
</reference>
<dbReference type="InterPro" id="IPR053737">
    <property type="entry name" value="Type_II_TA_Toxin"/>
</dbReference>
<evidence type="ECO:0000313" key="3">
    <source>
        <dbReference type="Proteomes" id="UP000321291"/>
    </source>
</evidence>
<dbReference type="Proteomes" id="UP000321291">
    <property type="component" value="Chromosome"/>
</dbReference>
<evidence type="ECO:0000313" key="2">
    <source>
        <dbReference type="EMBL" id="QEC72405.1"/>
    </source>
</evidence>
<dbReference type="RefSeq" id="WP_146782728.1">
    <property type="nucleotide sequence ID" value="NZ_CP042434.1"/>
</dbReference>
<keyword evidence="3" id="KW-1185">Reference proteome</keyword>